<dbReference type="InterPro" id="IPR022742">
    <property type="entry name" value="Hydrolase_4"/>
</dbReference>
<accession>B7K0I3</accession>
<dbReference type="SUPFAM" id="SSF53474">
    <property type="entry name" value="alpha/beta-Hydrolases"/>
    <property type="match status" value="1"/>
</dbReference>
<reference evidence="4" key="1">
    <citation type="journal article" date="2011" name="MBio">
        <title>Novel metabolic attributes of the genus Cyanothece, comprising a group of unicellular nitrogen-fixing Cyanobacteria.</title>
        <authorList>
            <person name="Bandyopadhyay A."/>
            <person name="Elvitigala T."/>
            <person name="Welsh E."/>
            <person name="Stockel J."/>
            <person name="Liberton M."/>
            <person name="Min H."/>
            <person name="Sherman L.A."/>
            <person name="Pakrasi H.B."/>
        </authorList>
    </citation>
    <scope>NUCLEOTIDE SEQUENCE [LARGE SCALE GENOMIC DNA]</scope>
    <source>
        <strain evidence="4">PCC 8801</strain>
    </source>
</reference>
<keyword evidence="4" id="KW-1185">Reference proteome</keyword>
<dbReference type="PANTHER" id="PTHR12277:SF81">
    <property type="entry name" value="PROTEIN ABHD13"/>
    <property type="match status" value="1"/>
</dbReference>
<dbReference type="PANTHER" id="PTHR12277">
    <property type="entry name" value="ALPHA/BETA HYDROLASE DOMAIN-CONTAINING PROTEIN"/>
    <property type="match status" value="1"/>
</dbReference>
<dbReference type="InterPro" id="IPR029058">
    <property type="entry name" value="AB_hydrolase_fold"/>
</dbReference>
<gene>
    <name evidence="3" type="ordered locus">PCC8801_3502</name>
</gene>
<keyword evidence="1" id="KW-0472">Membrane</keyword>
<name>B7K0I3_RIPO1</name>
<evidence type="ECO:0000256" key="1">
    <source>
        <dbReference type="SAM" id="Phobius"/>
    </source>
</evidence>
<protein>
    <submittedName>
        <fullName evidence="3">Phospholipase/Carboxylesterase</fullName>
    </submittedName>
</protein>
<dbReference type="HOGENOM" id="CLU_029375_2_1_3"/>
<sequence length="307" mass="35057">MINHFVVKAMVSGLGVGLIVYLTLCLVLAIWQHRLIFVPSRQMDYTPKDLGLNYEDVWLTVLNLEGKKERLHGWWIPANSSKIDNPKVILYFHGNGGNISYNLTPAQRFQSLGFSVFMIDYRGYGESEGNFPTEAEVYRDSQTAWHYLVEQRKIKPQNIIIYGHSLGGAIAIDLAVRQPQAGGIIAENTFTSLRQMVDYQSQFYQVFPIDLILHQRFDSLGKLRLLQIPLLLIHGTSDRTVPSFMSQRLFNLANVPKQLLLVPYADHNNVASVSGENYLEAIQEFNHLIDDNLTQRNVKDKAHFLPR</sequence>
<dbReference type="eggNOG" id="COG1073">
    <property type="taxonomic scope" value="Bacteria"/>
</dbReference>
<feature type="domain" description="Serine aminopeptidase S33" evidence="2">
    <location>
        <begin position="87"/>
        <end position="200"/>
    </location>
</feature>
<keyword evidence="1" id="KW-1133">Transmembrane helix</keyword>
<organism evidence="3 4">
    <name type="scientific">Rippkaea orientalis (strain PCC 8801 / RF-1)</name>
    <name type="common">Cyanothece sp. (strain PCC 8801)</name>
    <dbReference type="NCBI Taxonomy" id="41431"/>
    <lineage>
        <taxon>Bacteria</taxon>
        <taxon>Bacillati</taxon>
        <taxon>Cyanobacteriota</taxon>
        <taxon>Cyanophyceae</taxon>
        <taxon>Oscillatoriophycideae</taxon>
        <taxon>Chroococcales</taxon>
        <taxon>Aphanothecaceae</taxon>
        <taxon>Rippkaea</taxon>
        <taxon>Rippkaea orientalis</taxon>
    </lineage>
</organism>
<dbReference type="STRING" id="41431.PCC8801_3502"/>
<evidence type="ECO:0000259" key="2">
    <source>
        <dbReference type="Pfam" id="PF12146"/>
    </source>
</evidence>
<dbReference type="Pfam" id="PF12146">
    <property type="entry name" value="Hydrolase_4"/>
    <property type="match status" value="1"/>
</dbReference>
<evidence type="ECO:0000313" key="3">
    <source>
        <dbReference type="EMBL" id="ACK67467.1"/>
    </source>
</evidence>
<dbReference type="EMBL" id="CP001287">
    <property type="protein sequence ID" value="ACK67467.1"/>
    <property type="molecule type" value="Genomic_DNA"/>
</dbReference>
<dbReference type="RefSeq" id="WP_012596726.1">
    <property type="nucleotide sequence ID" value="NC_011726.1"/>
</dbReference>
<dbReference type="OrthoDB" id="9776685at2"/>
<feature type="transmembrane region" description="Helical" evidence="1">
    <location>
        <begin position="6"/>
        <end position="31"/>
    </location>
</feature>
<dbReference type="AlphaFoldDB" id="B7K0I3"/>
<dbReference type="KEGG" id="cyp:PCC8801_3502"/>
<evidence type="ECO:0000313" key="4">
    <source>
        <dbReference type="Proteomes" id="UP000008204"/>
    </source>
</evidence>
<keyword evidence="1" id="KW-0812">Transmembrane</keyword>
<proteinExistence type="predicted"/>
<dbReference type="Gene3D" id="3.40.50.1820">
    <property type="entry name" value="alpha/beta hydrolase"/>
    <property type="match status" value="1"/>
</dbReference>
<dbReference type="Proteomes" id="UP000008204">
    <property type="component" value="Chromosome"/>
</dbReference>